<protein>
    <recommendedName>
        <fullName evidence="4">DUF1129 domain-containing protein</fullName>
    </recommendedName>
</protein>
<accession>A0A1E3L4B5</accession>
<reference evidence="2 3" key="1">
    <citation type="submission" date="2016-08" db="EMBL/GenBank/DDBJ databases">
        <title>Genome sequencing of Paenibacillus sp. TI45-13ar, isolated from Korean traditional nuruk.</title>
        <authorList>
            <person name="Kim S.-J."/>
        </authorList>
    </citation>
    <scope>NUCLEOTIDE SEQUENCE [LARGE SCALE GENOMIC DNA]</scope>
    <source>
        <strain evidence="2 3">TI45-13ar</strain>
    </source>
</reference>
<proteinExistence type="predicted"/>
<keyword evidence="1" id="KW-0472">Membrane</keyword>
<gene>
    <name evidence="2" type="ORF">PTI45_02069</name>
</gene>
<comment type="caution">
    <text evidence="2">The sequence shown here is derived from an EMBL/GenBank/DDBJ whole genome shotgun (WGS) entry which is preliminary data.</text>
</comment>
<dbReference type="Pfam" id="PF06570">
    <property type="entry name" value="DUF1129"/>
    <property type="match status" value="1"/>
</dbReference>
<keyword evidence="3" id="KW-1185">Reference proteome</keyword>
<keyword evidence="1" id="KW-1133">Transmembrane helix</keyword>
<dbReference type="Proteomes" id="UP000094578">
    <property type="component" value="Unassembled WGS sequence"/>
</dbReference>
<feature type="transmembrane region" description="Helical" evidence="1">
    <location>
        <begin position="93"/>
        <end position="113"/>
    </location>
</feature>
<dbReference type="EMBL" id="MDER01000036">
    <property type="protein sequence ID" value="ODP28524.1"/>
    <property type="molecule type" value="Genomic_DNA"/>
</dbReference>
<evidence type="ECO:0000256" key="1">
    <source>
        <dbReference type="SAM" id="Phobius"/>
    </source>
</evidence>
<evidence type="ECO:0000313" key="2">
    <source>
        <dbReference type="EMBL" id="ODP28524.1"/>
    </source>
</evidence>
<dbReference type="AlphaFoldDB" id="A0A1E3L4B5"/>
<dbReference type="InterPro" id="IPR009214">
    <property type="entry name" value="DUF1129"/>
</dbReference>
<feature type="transmembrane region" description="Helical" evidence="1">
    <location>
        <begin position="196"/>
        <end position="219"/>
    </location>
</feature>
<feature type="transmembrane region" description="Helical" evidence="1">
    <location>
        <begin position="125"/>
        <end position="148"/>
    </location>
</feature>
<name>A0A1E3L4B5_9BACL</name>
<dbReference type="RefSeq" id="WP_069327496.1">
    <property type="nucleotide sequence ID" value="NZ_MDER01000036.1"/>
</dbReference>
<evidence type="ECO:0000313" key="3">
    <source>
        <dbReference type="Proteomes" id="UP000094578"/>
    </source>
</evidence>
<dbReference type="STRING" id="1886670.PTI45_02069"/>
<keyword evidence="1" id="KW-0812">Transmembrane</keyword>
<organism evidence="2 3">
    <name type="scientific">Paenibacillus nuruki</name>
    <dbReference type="NCBI Taxonomy" id="1886670"/>
    <lineage>
        <taxon>Bacteria</taxon>
        <taxon>Bacillati</taxon>
        <taxon>Bacillota</taxon>
        <taxon>Bacilli</taxon>
        <taxon>Bacillales</taxon>
        <taxon>Paenibacillaceae</taxon>
        <taxon>Paenibacillus</taxon>
    </lineage>
</organism>
<evidence type="ECO:0008006" key="4">
    <source>
        <dbReference type="Google" id="ProtNLM"/>
    </source>
</evidence>
<feature type="transmembrane region" description="Helical" evidence="1">
    <location>
        <begin position="168"/>
        <end position="190"/>
    </location>
</feature>
<dbReference type="SUPFAM" id="SSF158560">
    <property type="entry name" value="BH3980-like"/>
    <property type="match status" value="1"/>
</dbReference>
<sequence>MSTIRQMVKDINVVRDQLKPENLDYYDDVIVHVRDARIDREAGEELLLEMGHHLLDAQKKGKTAKQLFAKDSMEYGNMLIRNLPEKRQLSKPMYYLMIPWIALTWVFLIQALMGLFRISISDSGIVGQINVATLIIVAVGSIALVEMLTRFTDQPVEKSDTTKPGMQINARAILTYLVILILIFGVGIFLRQVMPVITIVPWVSLLLFVIGVVGQKFIFMRK</sequence>